<accession>A0A250FSM6</accession>
<dbReference type="HAMAP" id="MF_01393">
    <property type="entry name" value="ATP_synth_a_bact"/>
    <property type="match status" value="1"/>
</dbReference>
<evidence type="ECO:0000256" key="2">
    <source>
        <dbReference type="ARBA" id="ARBA00006810"/>
    </source>
</evidence>
<evidence type="ECO:0000313" key="13">
    <source>
        <dbReference type="EMBL" id="ATA87078.1"/>
    </source>
</evidence>
<evidence type="ECO:0000256" key="10">
    <source>
        <dbReference type="ARBA" id="ARBA00023310"/>
    </source>
</evidence>
<dbReference type="GO" id="GO:0046933">
    <property type="term" value="F:proton-transporting ATP synthase activity, rotational mechanism"/>
    <property type="evidence" value="ECO:0007669"/>
    <property type="project" value="UniProtKB-UniRule"/>
</dbReference>
<proteinExistence type="inferred from homology"/>
<keyword evidence="5 11" id="KW-0812">Transmembrane</keyword>
<dbReference type="PANTHER" id="PTHR11410">
    <property type="entry name" value="ATP SYNTHASE SUBUNIT A"/>
    <property type="match status" value="1"/>
</dbReference>
<dbReference type="NCBIfam" id="TIGR01131">
    <property type="entry name" value="ATP_synt_6_or_A"/>
    <property type="match status" value="1"/>
</dbReference>
<keyword evidence="8 11" id="KW-0406">Ion transport</keyword>
<keyword evidence="6 11" id="KW-0375">Hydrogen ion transport</keyword>
<evidence type="ECO:0000313" key="14">
    <source>
        <dbReference type="Proteomes" id="UP000217250"/>
    </source>
</evidence>
<keyword evidence="3 11" id="KW-0813">Transport</keyword>
<feature type="transmembrane region" description="Helical" evidence="11">
    <location>
        <begin position="257"/>
        <end position="275"/>
    </location>
</feature>
<sequence>MIQKIISKWLFLSILILPYTSLWASEQAPEEQVDFTQVIQHHIADSHEYHLLDWGGTSITLPLPIILWTDNGLVTFLSSEFHHDDKGEVIVEKAGQYFARVHGQIYYTDAAGAISYGKDHKVTNARPLDFSITKNVVLLFLIALLMILAFVSVARSYKKNPKAPKGFANLLETLIVFIRDEVAKPNIGDKKYQRYMPYLLTVFFFILIGNLLGLVPIISGTLTNDIIFTGTLAVVTFLITTFSGNSHYWKHIFATPGVPLWLSPIMIPVEVIGMLTKPFSLMIRLFANITAGHIIILSLLGLIFTFKTVLISPVSVAFSLFISILELLVAFIQAYVFTLLSALFIGGAVAEEHHAEEHH</sequence>
<dbReference type="InterPro" id="IPR000568">
    <property type="entry name" value="ATP_synth_F0_asu"/>
</dbReference>
<evidence type="ECO:0000256" key="11">
    <source>
        <dbReference type="HAMAP-Rule" id="MF_01393"/>
    </source>
</evidence>
<comment type="function">
    <text evidence="11 12">Key component of the proton channel; it plays a direct role in the translocation of protons across the membrane.</text>
</comment>
<evidence type="ECO:0000256" key="7">
    <source>
        <dbReference type="ARBA" id="ARBA00022989"/>
    </source>
</evidence>
<protein>
    <recommendedName>
        <fullName evidence="11 12">ATP synthase subunit a</fullName>
    </recommendedName>
    <alternativeName>
        <fullName evidence="11">ATP synthase F0 sector subunit a</fullName>
    </alternativeName>
    <alternativeName>
        <fullName evidence="11">F-ATPase subunit 6</fullName>
    </alternativeName>
</protein>
<keyword evidence="7 11" id="KW-1133">Transmembrane helix</keyword>
<dbReference type="KEGG" id="cgh:CGC50_07850"/>
<dbReference type="Proteomes" id="UP000217250">
    <property type="component" value="Chromosome"/>
</dbReference>
<evidence type="ECO:0000256" key="4">
    <source>
        <dbReference type="ARBA" id="ARBA00022547"/>
    </source>
</evidence>
<feature type="transmembrane region" description="Helical" evidence="11">
    <location>
        <begin position="136"/>
        <end position="157"/>
    </location>
</feature>
<evidence type="ECO:0000256" key="12">
    <source>
        <dbReference type="RuleBase" id="RU000483"/>
    </source>
</evidence>
<feature type="transmembrane region" description="Helical" evidence="11">
    <location>
        <begin position="198"/>
        <end position="220"/>
    </location>
</feature>
<dbReference type="InterPro" id="IPR035908">
    <property type="entry name" value="F0_ATP_A_sf"/>
</dbReference>
<comment type="subcellular location">
    <subcellularLocation>
        <location evidence="11 12">Cell membrane</location>
        <topology evidence="11 12">Multi-pass membrane protein</topology>
    </subcellularLocation>
    <subcellularLocation>
        <location evidence="1">Membrane</location>
        <topology evidence="1">Multi-pass membrane protein</topology>
    </subcellularLocation>
</comment>
<feature type="transmembrane region" description="Helical" evidence="11">
    <location>
        <begin position="316"/>
        <end position="337"/>
    </location>
</feature>
<evidence type="ECO:0000256" key="3">
    <source>
        <dbReference type="ARBA" id="ARBA00022448"/>
    </source>
</evidence>
<dbReference type="EMBL" id="CP022386">
    <property type="protein sequence ID" value="ATA87078.1"/>
    <property type="molecule type" value="Genomic_DNA"/>
</dbReference>
<dbReference type="Pfam" id="PF00119">
    <property type="entry name" value="ATP-synt_A"/>
    <property type="match status" value="1"/>
</dbReference>
<dbReference type="GeneID" id="84808466"/>
<feature type="transmembrane region" description="Helical" evidence="11">
    <location>
        <begin position="226"/>
        <end position="245"/>
    </location>
</feature>
<evidence type="ECO:0000256" key="9">
    <source>
        <dbReference type="ARBA" id="ARBA00023136"/>
    </source>
</evidence>
<dbReference type="OrthoDB" id="9809130at2"/>
<dbReference type="RefSeq" id="WP_095910378.1">
    <property type="nucleotide sequence ID" value="NZ_CP022386.1"/>
</dbReference>
<dbReference type="SUPFAM" id="SSF81336">
    <property type="entry name" value="F1F0 ATP synthase subunit A"/>
    <property type="match status" value="1"/>
</dbReference>
<evidence type="ECO:0000256" key="8">
    <source>
        <dbReference type="ARBA" id="ARBA00023065"/>
    </source>
</evidence>
<evidence type="ECO:0000256" key="6">
    <source>
        <dbReference type="ARBA" id="ARBA00022781"/>
    </source>
</evidence>
<dbReference type="GO" id="GO:0005886">
    <property type="term" value="C:plasma membrane"/>
    <property type="evidence" value="ECO:0007669"/>
    <property type="project" value="UniProtKB-SubCell"/>
</dbReference>
<keyword evidence="11" id="KW-1003">Cell membrane</keyword>
<gene>
    <name evidence="11 13" type="primary">atpB</name>
    <name evidence="13" type="ORF">CGC50_07850</name>
</gene>
<comment type="similarity">
    <text evidence="2 11 12">Belongs to the ATPase A chain family.</text>
</comment>
<dbReference type="InterPro" id="IPR045083">
    <property type="entry name" value="ATP_synth_F0_asu_bact/mt"/>
</dbReference>
<dbReference type="AlphaFoldDB" id="A0A250FSM6"/>
<dbReference type="PANTHER" id="PTHR11410:SF0">
    <property type="entry name" value="ATP SYNTHASE SUBUNIT A"/>
    <property type="match status" value="1"/>
</dbReference>
<keyword evidence="9 11" id="KW-0472">Membrane</keyword>
<keyword evidence="10 11" id="KW-0066">ATP synthesis</keyword>
<reference evidence="14" key="1">
    <citation type="submission" date="2017-06" db="EMBL/GenBank/DDBJ databases">
        <title>Capnocytophaga spp. assemblies.</title>
        <authorList>
            <person name="Gulvik C.A."/>
        </authorList>
    </citation>
    <scope>NUCLEOTIDE SEQUENCE [LARGE SCALE GENOMIC DNA]</scope>
    <source>
        <strain evidence="14">H1496</strain>
    </source>
</reference>
<dbReference type="GO" id="GO:0045259">
    <property type="term" value="C:proton-transporting ATP synthase complex"/>
    <property type="evidence" value="ECO:0007669"/>
    <property type="project" value="UniProtKB-KW"/>
</dbReference>
<dbReference type="CDD" id="cd00310">
    <property type="entry name" value="ATP-synt_Fo_a_6"/>
    <property type="match status" value="1"/>
</dbReference>
<dbReference type="Gene3D" id="1.20.120.220">
    <property type="entry name" value="ATP synthase, F0 complex, subunit A"/>
    <property type="match status" value="1"/>
</dbReference>
<dbReference type="PRINTS" id="PR00123">
    <property type="entry name" value="ATPASEA"/>
</dbReference>
<feature type="transmembrane region" description="Helical" evidence="11">
    <location>
        <begin position="281"/>
        <end position="304"/>
    </location>
</feature>
<organism evidence="13 14">
    <name type="scientific">Capnocytophaga gingivalis</name>
    <dbReference type="NCBI Taxonomy" id="1017"/>
    <lineage>
        <taxon>Bacteria</taxon>
        <taxon>Pseudomonadati</taxon>
        <taxon>Bacteroidota</taxon>
        <taxon>Flavobacteriia</taxon>
        <taxon>Flavobacteriales</taxon>
        <taxon>Flavobacteriaceae</taxon>
        <taxon>Capnocytophaga</taxon>
    </lineage>
</organism>
<evidence type="ECO:0000256" key="5">
    <source>
        <dbReference type="ARBA" id="ARBA00022692"/>
    </source>
</evidence>
<evidence type="ECO:0000256" key="1">
    <source>
        <dbReference type="ARBA" id="ARBA00004141"/>
    </source>
</evidence>
<keyword evidence="4 11" id="KW-0138">CF(0)</keyword>
<name>A0A250FSM6_9FLAO</name>